<organism evidence="6 7">
    <name type="scientific">Solanum commersonii</name>
    <name type="common">Commerson's wild potato</name>
    <name type="synonym">Commerson's nightshade</name>
    <dbReference type="NCBI Taxonomy" id="4109"/>
    <lineage>
        <taxon>Eukaryota</taxon>
        <taxon>Viridiplantae</taxon>
        <taxon>Streptophyta</taxon>
        <taxon>Embryophyta</taxon>
        <taxon>Tracheophyta</taxon>
        <taxon>Spermatophyta</taxon>
        <taxon>Magnoliopsida</taxon>
        <taxon>eudicotyledons</taxon>
        <taxon>Gunneridae</taxon>
        <taxon>Pentapetalae</taxon>
        <taxon>asterids</taxon>
        <taxon>lamiids</taxon>
        <taxon>Solanales</taxon>
        <taxon>Solanaceae</taxon>
        <taxon>Solanoideae</taxon>
        <taxon>Solaneae</taxon>
        <taxon>Solanum</taxon>
    </lineage>
</organism>
<dbReference type="OrthoDB" id="1305961at2759"/>
<dbReference type="InterPro" id="IPR007527">
    <property type="entry name" value="Znf_SWIM"/>
</dbReference>
<dbReference type="InterPro" id="IPR006564">
    <property type="entry name" value="Znf_PMZ"/>
</dbReference>
<proteinExistence type="predicted"/>
<gene>
    <name evidence="6" type="ORF">H5410_021109</name>
</gene>
<evidence type="ECO:0000256" key="4">
    <source>
        <dbReference type="PROSITE-ProRule" id="PRU00325"/>
    </source>
</evidence>
<dbReference type="GO" id="GO:0008270">
    <property type="term" value="F:zinc ion binding"/>
    <property type="evidence" value="ECO:0007669"/>
    <property type="project" value="UniProtKB-KW"/>
</dbReference>
<keyword evidence="7" id="KW-1185">Reference proteome</keyword>
<evidence type="ECO:0000256" key="3">
    <source>
        <dbReference type="ARBA" id="ARBA00022833"/>
    </source>
</evidence>
<sequence>EFEKQKLTVAVIVNPLDTFQVENCSVVITNPSHKYVKASDINKSGMFRIRAFNAEHTCSLKDRVAKKRALISLRETPWGSYNKLPDYLYILDITYPGSHLRLKKMNEDRFVYLFVALDPFIKGFDHCRPVVVVDGSHLRGPYNGTFIAASTKYGAKEVRLMFDKWNCDNKKEASFTFTPLIGKFQEILKINEAISTRLMARNYIVCLPKKRCTCGSFSYEEIPCEHAWAVLKFNSLRPDEFCSNLYTPKTVLKTYDFPIYPLPDKTEWVVLGYIMTDLVLPPIFKRPRRRSRKKSRNKLAKEMFDSKGTNTYNTCGVASHNRHSCRNQPWGV</sequence>
<evidence type="ECO:0000313" key="6">
    <source>
        <dbReference type="EMBL" id="KAG5609828.1"/>
    </source>
</evidence>
<protein>
    <recommendedName>
        <fullName evidence="5">SWIM-type domain-containing protein</fullName>
    </recommendedName>
</protein>
<evidence type="ECO:0000256" key="1">
    <source>
        <dbReference type="ARBA" id="ARBA00022723"/>
    </source>
</evidence>
<dbReference type="AlphaFoldDB" id="A0A9J5ZE81"/>
<dbReference type="PANTHER" id="PTHR31973:SF113">
    <property type="entry name" value="PROTEIN FAR1-RELATED SEQUENCE 5-LIKE"/>
    <property type="match status" value="1"/>
</dbReference>
<keyword evidence="2 4" id="KW-0863">Zinc-finger</keyword>
<name>A0A9J5ZE81_SOLCO</name>
<evidence type="ECO:0000256" key="2">
    <source>
        <dbReference type="ARBA" id="ARBA00022771"/>
    </source>
</evidence>
<dbReference type="PROSITE" id="PS50966">
    <property type="entry name" value="ZF_SWIM"/>
    <property type="match status" value="1"/>
</dbReference>
<dbReference type="Pfam" id="PF04434">
    <property type="entry name" value="SWIM"/>
    <property type="match status" value="1"/>
</dbReference>
<accession>A0A9J5ZE81</accession>
<evidence type="ECO:0000259" key="5">
    <source>
        <dbReference type="PROSITE" id="PS50966"/>
    </source>
</evidence>
<reference evidence="6 7" key="1">
    <citation type="submission" date="2020-09" db="EMBL/GenBank/DDBJ databases">
        <title>De no assembly of potato wild relative species, Solanum commersonii.</title>
        <authorList>
            <person name="Cho K."/>
        </authorList>
    </citation>
    <scope>NUCLEOTIDE SEQUENCE [LARGE SCALE GENOMIC DNA]</scope>
    <source>
        <strain evidence="6">LZ3.2</strain>
        <tissue evidence="6">Leaf</tissue>
    </source>
</reference>
<dbReference type="Proteomes" id="UP000824120">
    <property type="component" value="Chromosome 4"/>
</dbReference>
<dbReference type="SMART" id="SM00575">
    <property type="entry name" value="ZnF_PMZ"/>
    <property type="match status" value="1"/>
</dbReference>
<feature type="non-terminal residue" evidence="6">
    <location>
        <position position="332"/>
    </location>
</feature>
<keyword evidence="1" id="KW-0479">Metal-binding</keyword>
<dbReference type="EMBL" id="JACXVP010000004">
    <property type="protein sequence ID" value="KAG5609828.1"/>
    <property type="molecule type" value="Genomic_DNA"/>
</dbReference>
<comment type="caution">
    <text evidence="6">The sequence shown here is derived from an EMBL/GenBank/DDBJ whole genome shotgun (WGS) entry which is preliminary data.</text>
</comment>
<feature type="domain" description="SWIM-type" evidence="5">
    <location>
        <begin position="203"/>
        <end position="235"/>
    </location>
</feature>
<dbReference type="PANTHER" id="PTHR31973">
    <property type="entry name" value="POLYPROTEIN, PUTATIVE-RELATED"/>
    <property type="match status" value="1"/>
</dbReference>
<keyword evidence="3" id="KW-0862">Zinc</keyword>
<evidence type="ECO:0000313" key="7">
    <source>
        <dbReference type="Proteomes" id="UP000824120"/>
    </source>
</evidence>